<dbReference type="RefSeq" id="WP_014809353.1">
    <property type="nucleotide sequence ID" value="NC_018025.1"/>
</dbReference>
<gene>
    <name evidence="5" type="ordered locus">Desti_1493</name>
</gene>
<dbReference type="InterPro" id="IPR003594">
    <property type="entry name" value="HATPase_dom"/>
</dbReference>
<dbReference type="InterPro" id="IPR003661">
    <property type="entry name" value="HisK_dim/P_dom"/>
</dbReference>
<dbReference type="Pfam" id="PF02518">
    <property type="entry name" value="HATPase_c"/>
    <property type="match status" value="1"/>
</dbReference>
<dbReference type="SUPFAM" id="SSF55781">
    <property type="entry name" value="GAF domain-like"/>
    <property type="match status" value="1"/>
</dbReference>
<evidence type="ECO:0000313" key="6">
    <source>
        <dbReference type="Proteomes" id="UP000006055"/>
    </source>
</evidence>
<evidence type="ECO:0000256" key="3">
    <source>
        <dbReference type="SAM" id="MobiDB-lite"/>
    </source>
</evidence>
<keyword evidence="6" id="KW-1185">Reference proteome</keyword>
<dbReference type="PANTHER" id="PTHR45569:SF1">
    <property type="entry name" value="SENSOR PROTEIN KDPD"/>
    <property type="match status" value="1"/>
</dbReference>
<feature type="domain" description="Histidine kinase" evidence="4">
    <location>
        <begin position="215"/>
        <end position="465"/>
    </location>
</feature>
<dbReference type="InterPro" id="IPR005467">
    <property type="entry name" value="His_kinase_dom"/>
</dbReference>
<dbReference type="InterPro" id="IPR003018">
    <property type="entry name" value="GAF"/>
</dbReference>
<keyword evidence="5" id="KW-0418">Kinase</keyword>
<dbReference type="SUPFAM" id="SSF55874">
    <property type="entry name" value="ATPase domain of HSP90 chaperone/DNA topoisomerase II/histidine kinase"/>
    <property type="match status" value="1"/>
</dbReference>
<dbReference type="SMART" id="SM00387">
    <property type="entry name" value="HATPase_c"/>
    <property type="match status" value="1"/>
</dbReference>
<organism evidence="5 6">
    <name type="scientific">Desulfomonile tiedjei (strain ATCC 49306 / DSM 6799 / DCB-1)</name>
    <dbReference type="NCBI Taxonomy" id="706587"/>
    <lineage>
        <taxon>Bacteria</taxon>
        <taxon>Pseudomonadati</taxon>
        <taxon>Thermodesulfobacteriota</taxon>
        <taxon>Desulfomonilia</taxon>
        <taxon>Desulfomonilales</taxon>
        <taxon>Desulfomonilaceae</taxon>
        <taxon>Desulfomonile</taxon>
    </lineage>
</organism>
<dbReference type="Gene3D" id="1.10.287.130">
    <property type="match status" value="1"/>
</dbReference>
<dbReference type="eggNOG" id="COG2205">
    <property type="taxonomic scope" value="Bacteria"/>
</dbReference>
<dbReference type="InterPro" id="IPR029016">
    <property type="entry name" value="GAF-like_dom_sf"/>
</dbReference>
<dbReference type="OrthoDB" id="5505169at2"/>
<evidence type="ECO:0000259" key="4">
    <source>
        <dbReference type="PROSITE" id="PS50109"/>
    </source>
</evidence>
<evidence type="ECO:0000256" key="2">
    <source>
        <dbReference type="ARBA" id="ARBA00012438"/>
    </source>
</evidence>
<dbReference type="CDD" id="cd00082">
    <property type="entry name" value="HisKA"/>
    <property type="match status" value="1"/>
</dbReference>
<comment type="catalytic activity">
    <reaction evidence="1">
        <text>ATP + protein L-histidine = ADP + protein N-phospho-L-histidine.</text>
        <dbReference type="EC" id="2.7.13.3"/>
    </reaction>
</comment>
<dbReference type="PANTHER" id="PTHR45569">
    <property type="entry name" value="SENSOR PROTEIN KDPD"/>
    <property type="match status" value="1"/>
</dbReference>
<dbReference type="EMBL" id="CP003360">
    <property type="protein sequence ID" value="AFM24205.1"/>
    <property type="molecule type" value="Genomic_DNA"/>
</dbReference>
<feature type="region of interest" description="Disordered" evidence="3">
    <location>
        <begin position="1"/>
        <end position="23"/>
    </location>
</feature>
<feature type="compositionally biased region" description="Basic and acidic residues" evidence="3">
    <location>
        <begin position="1"/>
        <end position="13"/>
    </location>
</feature>
<dbReference type="Proteomes" id="UP000006055">
    <property type="component" value="Chromosome"/>
</dbReference>
<evidence type="ECO:0000256" key="1">
    <source>
        <dbReference type="ARBA" id="ARBA00000085"/>
    </source>
</evidence>
<dbReference type="InterPro" id="IPR052023">
    <property type="entry name" value="Histidine_kinase_KdpD"/>
</dbReference>
<dbReference type="InterPro" id="IPR036097">
    <property type="entry name" value="HisK_dim/P_sf"/>
</dbReference>
<dbReference type="PROSITE" id="PS50109">
    <property type="entry name" value="HIS_KIN"/>
    <property type="match status" value="1"/>
</dbReference>
<dbReference type="AlphaFoldDB" id="I4C3R4"/>
<dbReference type="CDD" id="cd00075">
    <property type="entry name" value="HATPase"/>
    <property type="match status" value="1"/>
</dbReference>
<dbReference type="Gene3D" id="3.30.450.40">
    <property type="match status" value="1"/>
</dbReference>
<dbReference type="Gene3D" id="3.30.565.10">
    <property type="entry name" value="Histidine kinase-like ATPase, C-terminal domain"/>
    <property type="match status" value="1"/>
</dbReference>
<keyword evidence="5" id="KW-0808">Transferase</keyword>
<proteinExistence type="predicted"/>
<dbReference type="KEGG" id="dti:Desti_1493"/>
<dbReference type="EC" id="2.7.13.3" evidence="2"/>
<dbReference type="GO" id="GO:0000155">
    <property type="term" value="F:phosphorelay sensor kinase activity"/>
    <property type="evidence" value="ECO:0007669"/>
    <property type="project" value="InterPro"/>
</dbReference>
<reference evidence="6" key="1">
    <citation type="submission" date="2012-06" db="EMBL/GenBank/DDBJ databases">
        <title>Complete sequence of chromosome of Desulfomonile tiedjei DSM 6799.</title>
        <authorList>
            <person name="Lucas S."/>
            <person name="Copeland A."/>
            <person name="Lapidus A."/>
            <person name="Glavina del Rio T."/>
            <person name="Dalin E."/>
            <person name="Tice H."/>
            <person name="Bruce D."/>
            <person name="Goodwin L."/>
            <person name="Pitluck S."/>
            <person name="Peters L."/>
            <person name="Ovchinnikova G."/>
            <person name="Zeytun A."/>
            <person name="Lu M."/>
            <person name="Kyrpides N."/>
            <person name="Mavromatis K."/>
            <person name="Ivanova N."/>
            <person name="Brettin T."/>
            <person name="Detter J.C."/>
            <person name="Han C."/>
            <person name="Larimer F."/>
            <person name="Land M."/>
            <person name="Hauser L."/>
            <person name="Markowitz V."/>
            <person name="Cheng J.-F."/>
            <person name="Hugenholtz P."/>
            <person name="Woyke T."/>
            <person name="Wu D."/>
            <person name="Spring S."/>
            <person name="Schroeder M."/>
            <person name="Brambilla E."/>
            <person name="Klenk H.-P."/>
            <person name="Eisen J.A."/>
        </authorList>
    </citation>
    <scope>NUCLEOTIDE SEQUENCE [LARGE SCALE GENOMIC DNA]</scope>
    <source>
        <strain evidence="6">ATCC 49306 / DSM 6799 / DCB-1</strain>
    </source>
</reference>
<protein>
    <recommendedName>
        <fullName evidence="2">histidine kinase</fullName>
        <ecNumber evidence="2">2.7.13.3</ecNumber>
    </recommendedName>
</protein>
<dbReference type="STRING" id="706587.Desti_1493"/>
<sequence length="521" mass="58678">MTNELREEQHTLKECPNTATTPESGLDSAKMMLLFNAAKALASTTNVDQLLDVIVSEVQMVLNCEGAGVLLYDAERDDFYWRKVQDRESFFASAREEIRIPKDQGVCGWVFRTGEPALVQDAVTDPRIYRPVEDKSGFTTRNMVCVPLQVLDKRLGVLYALNKEGSFSDSDVDILTALSGNVALALENAANFESLMNSNKELERLNRVKNKILNHLSHELKTPLAIVEASLRIMQNRLEEAGADIGKLPFGRISRSLTRLKTIEKQVAHIVEDKIYLEREAILSFLDNLPDLLEVEQEQEPSMEQALEFLKQKIKEQFPDKIQETEGITVRSAFRAVELRLNQMLGERQLDIRFLEPDRATLRIQPQIMVSVLGGLIRNAVENTPDYGRIIVSGENVPSGYRITIRDYGVGIPESEQPNIFEGFYPVQEIDLYSSGRRYDFNAGGTGTDLLKIKIFSARFGFKVGFSSFRCPHLPTTRDICPGSVLRCPHCNSIEDCMEKGGTEFFIDIPSQLIENEQTSA</sequence>
<dbReference type="GO" id="GO:0005886">
    <property type="term" value="C:plasma membrane"/>
    <property type="evidence" value="ECO:0007669"/>
    <property type="project" value="TreeGrafter"/>
</dbReference>
<dbReference type="SMART" id="SM00065">
    <property type="entry name" value="GAF"/>
    <property type="match status" value="1"/>
</dbReference>
<name>I4C3R4_DESTA</name>
<dbReference type="HOGENOM" id="CLU_020404_0_0_7"/>
<dbReference type="PATRIC" id="fig|706587.4.peg.1712"/>
<evidence type="ECO:0000313" key="5">
    <source>
        <dbReference type="EMBL" id="AFM24205.1"/>
    </source>
</evidence>
<dbReference type="InterPro" id="IPR036890">
    <property type="entry name" value="HATPase_C_sf"/>
</dbReference>
<dbReference type="SUPFAM" id="SSF47384">
    <property type="entry name" value="Homodimeric domain of signal transducing histidine kinase"/>
    <property type="match status" value="1"/>
</dbReference>
<accession>I4C3R4</accession>
<dbReference type="Pfam" id="PF13185">
    <property type="entry name" value="GAF_2"/>
    <property type="match status" value="1"/>
</dbReference>